<keyword evidence="4 9" id="KW-0812">Transmembrane</keyword>
<dbReference type="AlphaFoldDB" id="A0A399F4U3"/>
<dbReference type="EC" id="3.6.3.-" evidence="12"/>
<evidence type="ECO:0000259" key="10">
    <source>
        <dbReference type="PROSITE" id="PS50893"/>
    </source>
</evidence>
<dbReference type="PROSITE" id="PS50929">
    <property type="entry name" value="ABC_TM1F"/>
    <property type="match status" value="1"/>
</dbReference>
<dbReference type="GO" id="GO:0005524">
    <property type="term" value="F:ATP binding"/>
    <property type="evidence" value="ECO:0007669"/>
    <property type="project" value="UniProtKB-KW"/>
</dbReference>
<dbReference type="CDD" id="cd18541">
    <property type="entry name" value="ABC_6TM_TmrB_like"/>
    <property type="match status" value="1"/>
</dbReference>
<evidence type="ECO:0000256" key="3">
    <source>
        <dbReference type="ARBA" id="ARBA00022475"/>
    </source>
</evidence>
<evidence type="ECO:0000256" key="8">
    <source>
        <dbReference type="ARBA" id="ARBA00023136"/>
    </source>
</evidence>
<dbReference type="PROSITE" id="PS50893">
    <property type="entry name" value="ABC_TRANSPORTER_2"/>
    <property type="match status" value="1"/>
</dbReference>
<accession>A0A399F4U3</accession>
<dbReference type="InterPro" id="IPR036640">
    <property type="entry name" value="ABC1_TM_sf"/>
</dbReference>
<evidence type="ECO:0000313" key="13">
    <source>
        <dbReference type="Proteomes" id="UP000265715"/>
    </source>
</evidence>
<keyword evidence="8 9" id="KW-0472">Membrane</keyword>
<evidence type="ECO:0000313" key="12">
    <source>
        <dbReference type="EMBL" id="RIH90676.1"/>
    </source>
</evidence>
<gene>
    <name evidence="12" type="primary">yheI</name>
    <name evidence="12" type="ORF">Mterra_00278</name>
</gene>
<keyword evidence="13" id="KW-1185">Reference proteome</keyword>
<feature type="transmembrane region" description="Helical" evidence="9">
    <location>
        <begin position="247"/>
        <end position="271"/>
    </location>
</feature>
<dbReference type="InterPro" id="IPR039421">
    <property type="entry name" value="Type_1_exporter"/>
</dbReference>
<dbReference type="EMBL" id="QXDL01000005">
    <property type="protein sequence ID" value="RIH90676.1"/>
    <property type="molecule type" value="Genomic_DNA"/>
</dbReference>
<keyword evidence="6 12" id="KW-0067">ATP-binding</keyword>
<keyword evidence="2" id="KW-0813">Transport</keyword>
<evidence type="ECO:0000256" key="2">
    <source>
        <dbReference type="ARBA" id="ARBA00022448"/>
    </source>
</evidence>
<dbReference type="InterPro" id="IPR027417">
    <property type="entry name" value="P-loop_NTPase"/>
</dbReference>
<dbReference type="InterPro" id="IPR011527">
    <property type="entry name" value="ABC1_TM_dom"/>
</dbReference>
<dbReference type="InterPro" id="IPR003593">
    <property type="entry name" value="AAA+_ATPase"/>
</dbReference>
<reference evidence="12 13" key="1">
    <citation type="submission" date="2018-08" db="EMBL/GenBank/DDBJ databases">
        <title>Meiothermus terrae DSM 26712 genome sequencing project.</title>
        <authorList>
            <person name="Da Costa M.S."/>
            <person name="Albuquerque L."/>
            <person name="Raposo P."/>
            <person name="Froufe H.J.C."/>
            <person name="Barroso C.S."/>
            <person name="Egas C."/>
        </authorList>
    </citation>
    <scope>NUCLEOTIDE SEQUENCE [LARGE SCALE GENOMIC DNA]</scope>
    <source>
        <strain evidence="12 13">DSM 26712</strain>
    </source>
</reference>
<dbReference type="GO" id="GO:0015421">
    <property type="term" value="F:ABC-type oligopeptide transporter activity"/>
    <property type="evidence" value="ECO:0007669"/>
    <property type="project" value="TreeGrafter"/>
</dbReference>
<feature type="domain" description="ABC transmembrane type-1" evidence="11">
    <location>
        <begin position="26"/>
        <end position="306"/>
    </location>
</feature>
<feature type="transmembrane region" description="Helical" evidence="9">
    <location>
        <begin position="140"/>
        <end position="157"/>
    </location>
</feature>
<dbReference type="GO" id="GO:0016887">
    <property type="term" value="F:ATP hydrolysis activity"/>
    <property type="evidence" value="ECO:0007669"/>
    <property type="project" value="InterPro"/>
</dbReference>
<comment type="subcellular location">
    <subcellularLocation>
        <location evidence="1">Cell membrane</location>
        <topology evidence="1">Multi-pass membrane protein</topology>
    </subcellularLocation>
</comment>
<feature type="transmembrane region" description="Helical" evidence="9">
    <location>
        <begin position="163"/>
        <end position="181"/>
    </location>
</feature>
<dbReference type="Pfam" id="PF00664">
    <property type="entry name" value="ABC_membrane"/>
    <property type="match status" value="1"/>
</dbReference>
<evidence type="ECO:0000256" key="7">
    <source>
        <dbReference type="ARBA" id="ARBA00022989"/>
    </source>
</evidence>
<evidence type="ECO:0000259" key="11">
    <source>
        <dbReference type="PROSITE" id="PS50929"/>
    </source>
</evidence>
<dbReference type="Proteomes" id="UP000265715">
    <property type="component" value="Unassembled WGS sequence"/>
</dbReference>
<sequence>MKTDQSVWGMLRELSPYFRRYARPYFWGLLAGLTGIGFNVLSPYFLGRAIDAIRVGEAYLPYVGMIVGAAVLTGLLSYTNRQLAIVASRYIEHDLRMDLFKHLMALDAYYYGKSRVGDLVNKMNTDMGAVREMMAGGVNMGTRIVAGLLFAFISMYLVNWKLAAVLTLIVPLIIVIMRFVLRVIDRRYRESQEVFDQISTRAQENFSGIRVVKGFALEQRELAAFQTLNRQYIDKSLALARIEGPMLWSLMGLLMGFAVLTVLWLGGGYVIRGEMSVGQLVQFNAYLLQLSWPVLGLGFVLSMFQRAATSYKRLRELLDEKPRIEDPERPVDVEAGELGGEVKFEGVSLELNGRTLLKDITLTIPEGMTLGVTGRTGSGKTLLVSLIPRLLEASRGRVLVGGHDVRDLPLSALRQAVGMVPQEPFLFSDSLAENIAFGLGAVDRERVEWAAKLAGVHDDIMGFPKGYDTSLGERGVTLSGGQRQRTALARALAKRPRVLILDDAMSAVDTETEARILGGLKQVLGQQTTLLIAHRTSTLRYADWIVVLDQGRIAEEGTHEMLLEQGGLYAELDRIQRLQAEVE</sequence>
<dbReference type="SUPFAM" id="SSF90123">
    <property type="entry name" value="ABC transporter transmembrane region"/>
    <property type="match status" value="1"/>
</dbReference>
<feature type="transmembrane region" description="Helical" evidence="9">
    <location>
        <begin position="58"/>
        <end position="79"/>
    </location>
</feature>
<keyword evidence="3" id="KW-1003">Cell membrane</keyword>
<dbReference type="GO" id="GO:0005886">
    <property type="term" value="C:plasma membrane"/>
    <property type="evidence" value="ECO:0007669"/>
    <property type="project" value="UniProtKB-SubCell"/>
</dbReference>
<evidence type="ECO:0000256" key="5">
    <source>
        <dbReference type="ARBA" id="ARBA00022741"/>
    </source>
</evidence>
<organism evidence="12 13">
    <name type="scientific">Calidithermus terrae</name>
    <dbReference type="NCBI Taxonomy" id="1408545"/>
    <lineage>
        <taxon>Bacteria</taxon>
        <taxon>Thermotogati</taxon>
        <taxon>Deinococcota</taxon>
        <taxon>Deinococci</taxon>
        <taxon>Thermales</taxon>
        <taxon>Thermaceae</taxon>
        <taxon>Calidithermus</taxon>
    </lineage>
</organism>
<proteinExistence type="predicted"/>
<comment type="caution">
    <text evidence="12">The sequence shown here is derived from an EMBL/GenBank/DDBJ whole genome shotgun (WGS) entry which is preliminary data.</text>
</comment>
<dbReference type="Gene3D" id="3.40.50.300">
    <property type="entry name" value="P-loop containing nucleotide triphosphate hydrolases"/>
    <property type="match status" value="1"/>
</dbReference>
<keyword evidence="5" id="KW-0547">Nucleotide-binding</keyword>
<feature type="domain" description="ABC transporter" evidence="10">
    <location>
        <begin position="342"/>
        <end position="575"/>
    </location>
</feature>
<dbReference type="InterPro" id="IPR003439">
    <property type="entry name" value="ABC_transporter-like_ATP-bd"/>
</dbReference>
<feature type="transmembrane region" description="Helical" evidence="9">
    <location>
        <begin position="25"/>
        <end position="46"/>
    </location>
</feature>
<name>A0A399F4U3_9DEIN</name>
<protein>
    <submittedName>
        <fullName evidence="12">Putative multidrug resistance ABC transporter ATP-binding/permease protein YheI</fullName>
        <ecNumber evidence="12">3.6.3.-</ecNumber>
    </submittedName>
</protein>
<dbReference type="FunFam" id="3.40.50.300:FF:000221">
    <property type="entry name" value="Multidrug ABC transporter ATP-binding protein"/>
    <property type="match status" value="1"/>
</dbReference>
<dbReference type="PANTHER" id="PTHR43394">
    <property type="entry name" value="ATP-DEPENDENT PERMEASE MDL1, MITOCHONDRIAL"/>
    <property type="match status" value="1"/>
</dbReference>
<dbReference type="Pfam" id="PF00005">
    <property type="entry name" value="ABC_tran"/>
    <property type="match status" value="1"/>
</dbReference>
<dbReference type="SMART" id="SM00382">
    <property type="entry name" value="AAA"/>
    <property type="match status" value="1"/>
</dbReference>
<evidence type="ECO:0000256" key="6">
    <source>
        <dbReference type="ARBA" id="ARBA00022840"/>
    </source>
</evidence>
<evidence type="ECO:0000256" key="4">
    <source>
        <dbReference type="ARBA" id="ARBA00022692"/>
    </source>
</evidence>
<evidence type="ECO:0000256" key="9">
    <source>
        <dbReference type="SAM" id="Phobius"/>
    </source>
</evidence>
<keyword evidence="12" id="KW-0378">Hydrolase</keyword>
<dbReference type="PANTHER" id="PTHR43394:SF1">
    <property type="entry name" value="ATP-BINDING CASSETTE SUB-FAMILY B MEMBER 10, MITOCHONDRIAL"/>
    <property type="match status" value="1"/>
</dbReference>
<dbReference type="SUPFAM" id="SSF52540">
    <property type="entry name" value="P-loop containing nucleoside triphosphate hydrolases"/>
    <property type="match status" value="1"/>
</dbReference>
<keyword evidence="7 9" id="KW-1133">Transmembrane helix</keyword>
<dbReference type="Gene3D" id="1.20.1560.10">
    <property type="entry name" value="ABC transporter type 1, transmembrane domain"/>
    <property type="match status" value="1"/>
</dbReference>
<evidence type="ECO:0000256" key="1">
    <source>
        <dbReference type="ARBA" id="ARBA00004651"/>
    </source>
</evidence>
<feature type="transmembrane region" description="Helical" evidence="9">
    <location>
        <begin position="283"/>
        <end position="304"/>
    </location>
</feature>